<dbReference type="Proteomes" id="UP000435059">
    <property type="component" value="Unassembled WGS sequence"/>
</dbReference>
<dbReference type="RefSeq" id="WP_049701495.1">
    <property type="nucleotide sequence ID" value="NZ_CP045612.1"/>
</dbReference>
<name>A0A412JEJ0_9BACE</name>
<evidence type="ECO:0000256" key="1">
    <source>
        <dbReference type="SAM" id="SignalP"/>
    </source>
</evidence>
<sequence length="149" mass="17377">MKHLLLILFLPMIFNISLMGQDKSEQDRQKDILDCLVKMGEDTMVTLNICESKYLNFNYQTIKSTFDFHGKRVAFFKGNAGTIKSTKKEYFDRIKYFVNQKGYLPLCTDQLVIFNEDQVAKTGYDAAIVYQSKRLVPINEVVRKLRKSK</sequence>
<organism evidence="3 5">
    <name type="scientific">Bacteroides xylanisolvens</name>
    <dbReference type="NCBI Taxonomy" id="371601"/>
    <lineage>
        <taxon>Bacteria</taxon>
        <taxon>Pseudomonadati</taxon>
        <taxon>Bacteroidota</taxon>
        <taxon>Bacteroidia</taxon>
        <taxon>Bacteroidales</taxon>
        <taxon>Bacteroidaceae</taxon>
        <taxon>Bacteroides</taxon>
    </lineage>
</organism>
<comment type="caution">
    <text evidence="3">The sequence shown here is derived from an EMBL/GenBank/DDBJ whole genome shotgun (WGS) entry which is preliminary data.</text>
</comment>
<gene>
    <name evidence="3" type="ORF">GA574_11090</name>
    <name evidence="4" type="ORF">LDZ35_15280</name>
</gene>
<keyword evidence="1" id="KW-0732">Signal</keyword>
<feature type="domain" description="DUF8192" evidence="2">
    <location>
        <begin position="45"/>
        <end position="147"/>
    </location>
</feature>
<reference evidence="3 5" key="1">
    <citation type="journal article" date="2019" name="Nat. Med.">
        <title>A library of human gut bacterial isolates paired with longitudinal multiomics data enables mechanistic microbiome research.</title>
        <authorList>
            <person name="Poyet M."/>
            <person name="Groussin M."/>
            <person name="Gibbons S.M."/>
            <person name="Avila-Pacheco J."/>
            <person name="Jiang X."/>
            <person name="Kearney S.M."/>
            <person name="Perrotta A.R."/>
            <person name="Berdy B."/>
            <person name="Zhao S."/>
            <person name="Lieberman T.D."/>
            <person name="Swanson P.K."/>
            <person name="Smith M."/>
            <person name="Roesemann S."/>
            <person name="Alexander J.E."/>
            <person name="Rich S.A."/>
            <person name="Livny J."/>
            <person name="Vlamakis H."/>
            <person name="Clish C."/>
            <person name="Bullock K."/>
            <person name="Deik A."/>
            <person name="Scott J."/>
            <person name="Pierce K.A."/>
            <person name="Xavier R.J."/>
            <person name="Alm E.J."/>
        </authorList>
    </citation>
    <scope>NUCLEOTIDE SEQUENCE [LARGE SCALE GENOMIC DNA]</scope>
    <source>
        <strain evidence="3 5">BIOML-A74</strain>
    </source>
</reference>
<evidence type="ECO:0000313" key="5">
    <source>
        <dbReference type="Proteomes" id="UP000435059"/>
    </source>
</evidence>
<reference evidence="4" key="2">
    <citation type="submission" date="2023-08" db="EMBL/GenBank/DDBJ databases">
        <title>Mucin Metabolism Genes Underlie the Key Renovations of Bacteroides xylanisolvens Genomes in Captive Great Apes.</title>
        <authorList>
            <person name="Nishida A.H."/>
        </authorList>
    </citation>
    <scope>NUCLEOTIDE SEQUENCE</scope>
    <source>
        <strain evidence="4">P19.10B</strain>
    </source>
</reference>
<dbReference type="EMBL" id="JAIWWW010000034">
    <property type="protein sequence ID" value="MCA4524563.1"/>
    <property type="molecule type" value="Genomic_DNA"/>
</dbReference>
<evidence type="ECO:0000313" key="4">
    <source>
        <dbReference type="EMBL" id="MCA4524563.1"/>
    </source>
</evidence>
<dbReference type="Proteomes" id="UP001197958">
    <property type="component" value="Unassembled WGS sequence"/>
</dbReference>
<evidence type="ECO:0000259" key="2">
    <source>
        <dbReference type="Pfam" id="PF26612"/>
    </source>
</evidence>
<dbReference type="InterPro" id="IPR058505">
    <property type="entry name" value="DUF8192"/>
</dbReference>
<feature type="chain" id="PRO_5044602076" description="DUF8192 domain-containing protein" evidence="1">
    <location>
        <begin position="21"/>
        <end position="149"/>
    </location>
</feature>
<evidence type="ECO:0000313" key="3">
    <source>
        <dbReference type="EMBL" id="KAB6088036.1"/>
    </source>
</evidence>
<dbReference type="Pfam" id="PF26612">
    <property type="entry name" value="DUF8192"/>
    <property type="match status" value="1"/>
</dbReference>
<dbReference type="AlphaFoldDB" id="A0A412JEJ0"/>
<dbReference type="EMBL" id="WDES01000016">
    <property type="protein sequence ID" value="KAB6088036.1"/>
    <property type="molecule type" value="Genomic_DNA"/>
</dbReference>
<proteinExistence type="predicted"/>
<feature type="signal peptide" evidence="1">
    <location>
        <begin position="1"/>
        <end position="20"/>
    </location>
</feature>
<accession>A0A412JEJ0</accession>
<keyword evidence="5" id="KW-1185">Reference proteome</keyword>
<protein>
    <recommendedName>
        <fullName evidence="2">DUF8192 domain-containing protein</fullName>
    </recommendedName>
</protein>